<organism evidence="4 5">
    <name type="scientific">Coemansia thaxteri</name>
    <dbReference type="NCBI Taxonomy" id="2663907"/>
    <lineage>
        <taxon>Eukaryota</taxon>
        <taxon>Fungi</taxon>
        <taxon>Fungi incertae sedis</taxon>
        <taxon>Zoopagomycota</taxon>
        <taxon>Kickxellomycotina</taxon>
        <taxon>Kickxellomycetes</taxon>
        <taxon>Kickxellales</taxon>
        <taxon>Kickxellaceae</taxon>
        <taxon>Coemansia</taxon>
    </lineage>
</organism>
<keyword evidence="3" id="KW-0472">Membrane</keyword>
<dbReference type="EMBL" id="JANBQF010000324">
    <property type="protein sequence ID" value="KAJ2002213.1"/>
    <property type="molecule type" value="Genomic_DNA"/>
</dbReference>
<dbReference type="GO" id="GO:0016020">
    <property type="term" value="C:membrane"/>
    <property type="evidence" value="ECO:0007669"/>
    <property type="project" value="InterPro"/>
</dbReference>
<accession>A0A9W8EI92</accession>
<proteinExistence type="inferred from homology"/>
<dbReference type="Gene3D" id="3.90.550.10">
    <property type="entry name" value="Spore Coat Polysaccharide Biosynthesis Protein SpsA, Chain A"/>
    <property type="match status" value="1"/>
</dbReference>
<keyword evidence="3" id="KW-0812">Transmembrane</keyword>
<dbReference type="Proteomes" id="UP001150907">
    <property type="component" value="Unassembled WGS sequence"/>
</dbReference>
<dbReference type="InterPro" id="IPR029044">
    <property type="entry name" value="Nucleotide-diphossugar_trans"/>
</dbReference>
<dbReference type="SUPFAM" id="SSF53448">
    <property type="entry name" value="Nucleotide-diphospho-sugar transferases"/>
    <property type="match status" value="1"/>
</dbReference>
<evidence type="ECO:0000313" key="4">
    <source>
        <dbReference type="EMBL" id="KAJ2002213.1"/>
    </source>
</evidence>
<dbReference type="GO" id="GO:0006487">
    <property type="term" value="P:protein N-linked glycosylation"/>
    <property type="evidence" value="ECO:0007669"/>
    <property type="project" value="TreeGrafter"/>
</dbReference>
<dbReference type="InterPro" id="IPR002685">
    <property type="entry name" value="Glyco_trans_15"/>
</dbReference>
<comment type="similarity">
    <text evidence="1">Belongs to the glycosyltransferase 15 family.</text>
</comment>
<evidence type="ECO:0000256" key="2">
    <source>
        <dbReference type="ARBA" id="ARBA00022679"/>
    </source>
</evidence>
<dbReference type="PROSITE" id="PS51257">
    <property type="entry name" value="PROKAR_LIPOPROTEIN"/>
    <property type="match status" value="1"/>
</dbReference>
<reference evidence="4" key="1">
    <citation type="submission" date="2022-07" db="EMBL/GenBank/DDBJ databases">
        <title>Phylogenomic reconstructions and comparative analyses of Kickxellomycotina fungi.</title>
        <authorList>
            <person name="Reynolds N.K."/>
            <person name="Stajich J.E."/>
            <person name="Barry K."/>
            <person name="Grigoriev I.V."/>
            <person name="Crous P."/>
            <person name="Smith M.E."/>
        </authorList>
    </citation>
    <scope>NUCLEOTIDE SEQUENCE</scope>
    <source>
        <strain evidence="4">IMI 214461</strain>
    </source>
</reference>
<evidence type="ECO:0000256" key="1">
    <source>
        <dbReference type="ARBA" id="ARBA00007677"/>
    </source>
</evidence>
<dbReference type="PANTHER" id="PTHR31121">
    <property type="entry name" value="ALPHA-1,2 MANNOSYLTRANSFERASE KTR1"/>
    <property type="match status" value="1"/>
</dbReference>
<keyword evidence="2" id="KW-0808">Transferase</keyword>
<feature type="transmembrane region" description="Helical" evidence="3">
    <location>
        <begin position="9"/>
        <end position="30"/>
    </location>
</feature>
<dbReference type="GO" id="GO:0000026">
    <property type="term" value="F:alpha-1,2-mannosyltransferase activity"/>
    <property type="evidence" value="ECO:0007669"/>
    <property type="project" value="TreeGrafter"/>
</dbReference>
<dbReference type="Pfam" id="PF01793">
    <property type="entry name" value="Glyco_transf_15"/>
    <property type="match status" value="1"/>
</dbReference>
<gene>
    <name evidence="4" type="ORF">H4R26_003721</name>
</gene>
<dbReference type="OrthoDB" id="439943at2759"/>
<comment type="caution">
    <text evidence="4">The sequence shown here is derived from an EMBL/GenBank/DDBJ whole genome shotgun (WGS) entry which is preliminary data.</text>
</comment>
<keyword evidence="5" id="KW-1185">Reference proteome</keyword>
<sequence>MRTNSVKRLAIPPTVILGVACAFFVCIVIISQSTTNFKQKYYDEADPLSQYQWFHLSAGDEGEEGARAVAKGTDHKPVFAWKDGDDLGRDKIGTLLRKPLRSSASDKTVATSSGLESTTGALNALDAAQVPRGPPSVLLTRLEGWPTSFPANLTEYRESVLQEMEWTSDLDKHTAEIAPWVWHHQGDADRLQLLAQSADPETSRKAREEMWRLKIMPTLEPRTNASFVVLIRNREMNEFRATMRQLEDRFNHKFHYPYLFLNDEPFTDEFMRTIAASTTSNVTFALIPRDHWSVPEFIDESQALMARHKMAADNIIYGGSLSYRHMCRFNSGFFYKHPLLKDIDWYWRVEPGVEFYCDLDYDPFKYMQDNGKLYSFVITLKELEPTIPSLWDHALAHMLVNNRSSDLMPFFVSPDGGYNLCHFWSNFEIASLNWFRSPAYESFFQSLDRAGGFFMERWGDAPVHSIAAGMLLNHDQVHFFDDIGYKHADFIHCNRGSLADPILKCQCPLAFENFDDNEGSCLPKFKSFKPSLWTTRDTAEAIRMARGRRLFKLANQNANFIEQRRWYDIFADI</sequence>
<dbReference type="PANTHER" id="PTHR31121:SF2">
    <property type="entry name" value="MANNOSYLTRANSFERASE KTR5-RELATED"/>
    <property type="match status" value="1"/>
</dbReference>
<evidence type="ECO:0000256" key="3">
    <source>
        <dbReference type="SAM" id="Phobius"/>
    </source>
</evidence>
<dbReference type="GO" id="GO:0005794">
    <property type="term" value="C:Golgi apparatus"/>
    <property type="evidence" value="ECO:0007669"/>
    <property type="project" value="TreeGrafter"/>
</dbReference>
<dbReference type="GO" id="GO:0000032">
    <property type="term" value="P:cell wall mannoprotein biosynthetic process"/>
    <property type="evidence" value="ECO:0007669"/>
    <property type="project" value="TreeGrafter"/>
</dbReference>
<dbReference type="AlphaFoldDB" id="A0A9W8EI92"/>
<evidence type="ECO:0000313" key="5">
    <source>
        <dbReference type="Proteomes" id="UP001150907"/>
    </source>
</evidence>
<name>A0A9W8EI92_9FUNG</name>
<protein>
    <submittedName>
        <fullName evidence="4">Uncharacterized protein</fullName>
    </submittedName>
</protein>
<keyword evidence="3" id="KW-1133">Transmembrane helix</keyword>
<dbReference type="FunFam" id="3.90.550.10:FF:000051">
    <property type="entry name" value="Alpha-1,2-mannosyltransferase (Ktr4)"/>
    <property type="match status" value="1"/>
</dbReference>